<keyword evidence="4 5" id="KW-0411">Iron-sulfur</keyword>
<dbReference type="eggNOG" id="COG1141">
    <property type="taxonomic scope" value="Bacteria"/>
</dbReference>
<keyword evidence="5" id="KW-0249">Electron transport</keyword>
<evidence type="ECO:0000313" key="7">
    <source>
        <dbReference type="EMBL" id="EPR39201.1"/>
    </source>
</evidence>
<dbReference type="OrthoDB" id="9803319at2"/>
<dbReference type="AlphaFoldDB" id="S7TQF3"/>
<dbReference type="Gene3D" id="3.30.70.20">
    <property type="match status" value="1"/>
</dbReference>
<dbReference type="PROSITE" id="PS51379">
    <property type="entry name" value="4FE4S_FER_2"/>
    <property type="match status" value="1"/>
</dbReference>
<gene>
    <name evidence="7" type="ORF">dsmv_2705</name>
</gene>
<accession>S7TQF3</accession>
<dbReference type="InterPro" id="IPR017896">
    <property type="entry name" value="4Fe4S_Fe-S-bd"/>
</dbReference>
<keyword evidence="3 5" id="KW-0408">Iron</keyword>
<proteinExistence type="predicted"/>
<dbReference type="GO" id="GO:0005506">
    <property type="term" value="F:iron ion binding"/>
    <property type="evidence" value="ECO:0007669"/>
    <property type="project" value="UniProtKB-UniRule"/>
</dbReference>
<keyword evidence="2 5" id="KW-0479">Metal-binding</keyword>
<dbReference type="Pfam" id="PF13370">
    <property type="entry name" value="Fer4_13"/>
    <property type="match status" value="1"/>
</dbReference>
<dbReference type="InterPro" id="IPR001080">
    <property type="entry name" value="3Fe4S_ferredoxin"/>
</dbReference>
<dbReference type="InterPro" id="IPR017900">
    <property type="entry name" value="4Fe4S_Fe_S_CS"/>
</dbReference>
<name>S7TQF3_DESML</name>
<dbReference type="EMBL" id="ATHJ01000091">
    <property type="protein sequence ID" value="EPR39201.1"/>
    <property type="molecule type" value="Genomic_DNA"/>
</dbReference>
<feature type="domain" description="4Fe-4S ferredoxin-type" evidence="6">
    <location>
        <begin position="3"/>
        <end position="31"/>
    </location>
</feature>
<evidence type="ECO:0000256" key="3">
    <source>
        <dbReference type="ARBA" id="ARBA00023004"/>
    </source>
</evidence>
<dbReference type="RefSeq" id="WP_020877462.1">
    <property type="nucleotide sequence ID" value="NZ_ATHJ01000091.1"/>
</dbReference>
<evidence type="ECO:0000256" key="4">
    <source>
        <dbReference type="ARBA" id="ARBA00023014"/>
    </source>
</evidence>
<dbReference type="PRINTS" id="PR00352">
    <property type="entry name" value="3FE4SFRDOXIN"/>
</dbReference>
<dbReference type="STRING" id="897.B2D07_17515"/>
<keyword evidence="8" id="KW-1185">Reference proteome</keyword>
<evidence type="ECO:0000313" key="8">
    <source>
        <dbReference type="Proteomes" id="UP000014977"/>
    </source>
</evidence>
<reference evidence="7 8" key="1">
    <citation type="journal article" date="2013" name="Genome Announc.">
        <title>Draft genome sequences for three mercury-methylating, sulfate-reducing bacteria.</title>
        <authorList>
            <person name="Brown S.D."/>
            <person name="Hurt R.A.Jr."/>
            <person name="Gilmour C.C."/>
            <person name="Elias D.A."/>
        </authorList>
    </citation>
    <scope>NUCLEOTIDE SEQUENCE [LARGE SCALE GENOMIC DNA]</scope>
    <source>
        <strain evidence="7 8">DSM 2059</strain>
    </source>
</reference>
<dbReference type="GO" id="GO:0009055">
    <property type="term" value="F:electron transfer activity"/>
    <property type="evidence" value="ECO:0007669"/>
    <property type="project" value="UniProtKB-UniRule"/>
</dbReference>
<comment type="caution">
    <text evidence="7">The sequence shown here is derived from an EMBL/GenBank/DDBJ whole genome shotgun (WGS) entry which is preliminary data.</text>
</comment>
<comment type="function">
    <text evidence="1 5">Ferredoxins are iron-sulfur proteins that transfer electrons in a wide variety of metabolic reactions.</text>
</comment>
<evidence type="ECO:0000256" key="2">
    <source>
        <dbReference type="ARBA" id="ARBA00022723"/>
    </source>
</evidence>
<evidence type="ECO:0000259" key="6">
    <source>
        <dbReference type="PROSITE" id="PS51379"/>
    </source>
</evidence>
<dbReference type="PANTHER" id="PTHR44579">
    <property type="entry name" value="OS01G0730500 PROTEIN"/>
    <property type="match status" value="1"/>
</dbReference>
<dbReference type="Proteomes" id="UP000014977">
    <property type="component" value="Unassembled WGS sequence"/>
</dbReference>
<organism evidence="7 8">
    <name type="scientific">Desulfococcus multivorans DSM 2059</name>
    <dbReference type="NCBI Taxonomy" id="1121405"/>
    <lineage>
        <taxon>Bacteria</taxon>
        <taxon>Pseudomonadati</taxon>
        <taxon>Thermodesulfobacteriota</taxon>
        <taxon>Desulfobacteria</taxon>
        <taxon>Desulfobacterales</taxon>
        <taxon>Desulfococcaceae</taxon>
        <taxon>Desulfococcus</taxon>
    </lineage>
</organism>
<dbReference type="PROSITE" id="PS00198">
    <property type="entry name" value="4FE4S_FER_1"/>
    <property type="match status" value="1"/>
</dbReference>
<evidence type="ECO:0000256" key="5">
    <source>
        <dbReference type="RuleBase" id="RU368020"/>
    </source>
</evidence>
<protein>
    <recommendedName>
        <fullName evidence="5">Ferredoxin</fullName>
    </recommendedName>
</protein>
<dbReference type="PANTHER" id="PTHR44579:SF2">
    <property type="entry name" value="OS01G0730500 PROTEIN"/>
    <property type="match status" value="1"/>
</dbReference>
<sequence>MGKKVIIDTEECIGCESCVELCPEVFEFDDDLEKAVVISADSYDEACVEEAMETCPVSCIHWEE</sequence>
<keyword evidence="5" id="KW-0813">Transport</keyword>
<evidence type="ECO:0000256" key="1">
    <source>
        <dbReference type="ARBA" id="ARBA00003532"/>
    </source>
</evidence>
<dbReference type="SUPFAM" id="SSF54862">
    <property type="entry name" value="4Fe-4S ferredoxins"/>
    <property type="match status" value="1"/>
</dbReference>
<dbReference type="GO" id="GO:0051536">
    <property type="term" value="F:iron-sulfur cluster binding"/>
    <property type="evidence" value="ECO:0007669"/>
    <property type="project" value="UniProtKB-KW"/>
</dbReference>